<evidence type="ECO:0000313" key="1">
    <source>
        <dbReference type="EMBL" id="GAA5192489.1"/>
    </source>
</evidence>
<dbReference type="EMBL" id="BAABJQ010000017">
    <property type="protein sequence ID" value="GAA5192489.1"/>
    <property type="molecule type" value="Genomic_DNA"/>
</dbReference>
<name>A0ABP9S7S6_9ACTN</name>
<dbReference type="Proteomes" id="UP001501570">
    <property type="component" value="Unassembled WGS sequence"/>
</dbReference>
<keyword evidence="2" id="KW-1185">Reference proteome</keyword>
<reference evidence="2" key="1">
    <citation type="journal article" date="2019" name="Int. J. Syst. Evol. Microbiol.">
        <title>The Global Catalogue of Microorganisms (GCM) 10K type strain sequencing project: providing services to taxonomists for standard genome sequencing and annotation.</title>
        <authorList>
            <consortium name="The Broad Institute Genomics Platform"/>
            <consortium name="The Broad Institute Genome Sequencing Center for Infectious Disease"/>
            <person name="Wu L."/>
            <person name="Ma J."/>
        </authorList>
    </citation>
    <scope>NUCLEOTIDE SEQUENCE [LARGE SCALE GENOMIC DNA]</scope>
    <source>
        <strain evidence="2">JCM 18304</strain>
    </source>
</reference>
<sequence length="105" mass="11501">MWRRLDGSLIGLYTLLPRAAELLRKRLLRLCEPSAVEANADTVATAALQSLASRADYLIVDTWHAAHVATAANDAVRPRNLQVMPRGRGITAFLQAPEQHLVTSS</sequence>
<proteinExistence type="predicted"/>
<protein>
    <submittedName>
        <fullName evidence="1">Uncharacterized protein</fullName>
    </submittedName>
</protein>
<comment type="caution">
    <text evidence="1">The sequence shown here is derived from an EMBL/GenBank/DDBJ whole genome shotgun (WGS) entry which is preliminary data.</text>
</comment>
<evidence type="ECO:0000313" key="2">
    <source>
        <dbReference type="Proteomes" id="UP001501570"/>
    </source>
</evidence>
<organism evidence="1 2">
    <name type="scientific">Rugosimonospora acidiphila</name>
    <dbReference type="NCBI Taxonomy" id="556531"/>
    <lineage>
        <taxon>Bacteria</taxon>
        <taxon>Bacillati</taxon>
        <taxon>Actinomycetota</taxon>
        <taxon>Actinomycetes</taxon>
        <taxon>Micromonosporales</taxon>
        <taxon>Micromonosporaceae</taxon>
        <taxon>Rugosimonospora</taxon>
    </lineage>
</organism>
<accession>A0ABP9S7S6</accession>
<gene>
    <name evidence="1" type="ORF">GCM10023322_52220</name>
</gene>
<dbReference type="RefSeq" id="WP_345633901.1">
    <property type="nucleotide sequence ID" value="NZ_BAABJQ010000017.1"/>
</dbReference>